<accession>A0ACB8IVM2</accession>
<proteinExistence type="predicted"/>
<dbReference type="EMBL" id="CM039177">
    <property type="protein sequence ID" value="KAH9700951.1"/>
    <property type="molecule type" value="Genomic_DNA"/>
</dbReference>
<evidence type="ECO:0000313" key="1">
    <source>
        <dbReference type="EMBL" id="KAH9700951.1"/>
    </source>
</evidence>
<sequence length="993" mass="109051">MCYEQKEVGNGVAGEGHGLGSSEEDESRVDDAVNSNNGPGETIQVHDGFQISQQQQPQGSVIRWERFLPTRSLKVLLVENDDSTRHVVSALLRNCSYEVTAVANSLHAWKILEDLTNHIDIVLTEVDMPVVSGIGLLCKIMTHKTLKNIPVIMMSPKDSMGIVFKCLSKGAVDFLVKPIRKNELKNLWQHVWRRCHSSSGSGSGSGSGSESGTQTKKSAKSKSNNGFENDSSSSDELENGSNGLSIRDGSDNGSGTQSSWTKKAAEVDSPQPISPRYQSADDSICAQVIHTKPESFSNGWVHLNEPKDGLEQDEQPDGIAMHKGLEMQVSENADLKCDCQHEKKSTQQTSKKKIKLPEVDSKPFDNKQLEVDNENICGKRRDQATSTSSANANHANPHAEIRDFDTPSGPSDISHVKETPCLELTLKRMRGVEDDQSAANEDCNVLRHSNFSAFSKILKLLAQLSYVVAFTYAYIYATIKMLMALCQVTTNLGQKDTDESRGLTGNVGSCSPLDNSSVAMKTETMQNFPSHSNGTPLNRQSNGSSNNNDMASTAKYVTLKPEALNDKSESISAFKPFHSSAFQALQNSRSCSSQQVLPEKTDDMGPNSCQSQLRGSHHSVQAENHHHHHHHHHHYHQHGHSMHLHQSPQDHDDLSSKAMAAAAPQCGSSNVFETNNDGDVGNYDVNGRICSSQPLLPEKTDDMGLNSGQSQLRGSHHSVQVENHHHHYHRHYHQHDHNMQQSPQDCDDVSFKNMVAAAPQCGSSNVFESTNEGNAGNYSVNGSASGSNHGSNGQNGSSTALNAGVTNLDSDNGAAGNSGVGGITERISGNVVDEVWVAQREAALTKFRQKRKERCFGKRVTFFLCLCFCLAAKDGLHRDSVLLGSFTCHGKFKVRYQSRKKLAEQRPRVRGQFVRQLPRVYVHVHESQNKRGSKQKLKSNEKHFRPGVACCLLPDKDGNVSNEFSTIRKRNCLEFGCGLDDTPSSWAVKIMTK</sequence>
<protein>
    <submittedName>
        <fullName evidence="1">Two-component response regulator-like PRR37</fullName>
    </submittedName>
</protein>
<name>A0ACB8IVM2_CITSI</name>
<dbReference type="Proteomes" id="UP000829398">
    <property type="component" value="Chromosome 8"/>
</dbReference>
<gene>
    <name evidence="1" type="ORF">KPL71_024829</name>
</gene>
<evidence type="ECO:0000313" key="2">
    <source>
        <dbReference type="Proteomes" id="UP000829398"/>
    </source>
</evidence>
<keyword evidence="2" id="KW-1185">Reference proteome</keyword>
<organism evidence="1 2">
    <name type="scientific">Citrus sinensis</name>
    <name type="common">Sweet orange</name>
    <name type="synonym">Citrus aurantium var. sinensis</name>
    <dbReference type="NCBI Taxonomy" id="2711"/>
    <lineage>
        <taxon>Eukaryota</taxon>
        <taxon>Viridiplantae</taxon>
        <taxon>Streptophyta</taxon>
        <taxon>Embryophyta</taxon>
        <taxon>Tracheophyta</taxon>
        <taxon>Spermatophyta</taxon>
        <taxon>Magnoliopsida</taxon>
        <taxon>eudicotyledons</taxon>
        <taxon>Gunneridae</taxon>
        <taxon>Pentapetalae</taxon>
        <taxon>rosids</taxon>
        <taxon>malvids</taxon>
        <taxon>Sapindales</taxon>
        <taxon>Rutaceae</taxon>
        <taxon>Aurantioideae</taxon>
        <taxon>Citrus</taxon>
    </lineage>
</organism>
<comment type="caution">
    <text evidence="1">The sequence shown here is derived from an EMBL/GenBank/DDBJ whole genome shotgun (WGS) entry which is preliminary data.</text>
</comment>
<reference evidence="2" key="1">
    <citation type="journal article" date="2023" name="Hortic. Res.">
        <title>A chromosome-level phased genome enabling allele-level studies in sweet orange: a case study on citrus Huanglongbing tolerance.</title>
        <authorList>
            <person name="Wu B."/>
            <person name="Yu Q."/>
            <person name="Deng Z."/>
            <person name="Duan Y."/>
            <person name="Luo F."/>
            <person name="Gmitter F. Jr."/>
        </authorList>
    </citation>
    <scope>NUCLEOTIDE SEQUENCE [LARGE SCALE GENOMIC DNA]</scope>
    <source>
        <strain evidence="2">cv. Valencia</strain>
    </source>
</reference>